<keyword evidence="2" id="KW-1185">Reference proteome</keyword>
<dbReference type="Gene3D" id="1.10.10.10">
    <property type="entry name" value="Winged helix-like DNA-binding domain superfamily/Winged helix DNA-binding domain"/>
    <property type="match status" value="1"/>
</dbReference>
<organism evidence="1 2">
    <name type="scientific">Nocardioides eburneiflavus</name>
    <dbReference type="NCBI Taxonomy" id="2518372"/>
    <lineage>
        <taxon>Bacteria</taxon>
        <taxon>Bacillati</taxon>
        <taxon>Actinomycetota</taxon>
        <taxon>Actinomycetes</taxon>
        <taxon>Propionibacteriales</taxon>
        <taxon>Nocardioidaceae</taxon>
        <taxon>Nocardioides</taxon>
    </lineage>
</organism>
<dbReference type="InterPro" id="IPR036388">
    <property type="entry name" value="WH-like_DNA-bd_sf"/>
</dbReference>
<name>A0A4Z1C666_9ACTN</name>
<comment type="caution">
    <text evidence="1">The sequence shown here is derived from an EMBL/GenBank/DDBJ whole genome shotgun (WGS) entry which is preliminary data.</text>
</comment>
<dbReference type="Proteomes" id="UP000297496">
    <property type="component" value="Unassembled WGS sequence"/>
</dbReference>
<reference evidence="1 2" key="1">
    <citation type="submission" date="2019-04" db="EMBL/GenBank/DDBJ databases">
        <title>Three New Species of Nocardioides, Nocardioides euryhalodurans sp. nov., Nocardioides seonyuensis sp. nov. and Nocardioides eburneoflavus sp. nov. Isolated from Soil.</title>
        <authorList>
            <person name="Roh S.G."/>
            <person name="Lee C."/>
            <person name="Kim M.-K."/>
            <person name="Kim S.B."/>
        </authorList>
    </citation>
    <scope>NUCLEOTIDE SEQUENCE [LARGE SCALE GENOMIC DNA]</scope>
    <source>
        <strain evidence="1 2">MMS17-SY213</strain>
    </source>
</reference>
<proteinExistence type="predicted"/>
<evidence type="ECO:0000313" key="2">
    <source>
        <dbReference type="Proteomes" id="UP000297496"/>
    </source>
</evidence>
<evidence type="ECO:0000313" key="1">
    <source>
        <dbReference type="EMBL" id="TGN65734.1"/>
    </source>
</evidence>
<sequence length="154" mass="16815">MIDKEGAVNPGTGEPTLHTMRSSLALHIAAETRLTAIVTVYSRHAQAFTGRVSWIEHAVGAVPDTSVLNDDLGFRSRLDAELAPAQIRTRQTVDRAIGYLLEQGLDLDEAERWLTQDAQLAALTPFEMARLILDEARGAGRPHDSPPARPSPVR</sequence>
<protein>
    <submittedName>
        <fullName evidence="1">ANTAR domain-containing protein</fullName>
    </submittedName>
</protein>
<gene>
    <name evidence="1" type="ORF">EXE59_18565</name>
</gene>
<dbReference type="EMBL" id="SRRO01000001">
    <property type="protein sequence ID" value="TGN65734.1"/>
    <property type="molecule type" value="Genomic_DNA"/>
</dbReference>
<accession>A0A4Z1C666</accession>
<dbReference type="AlphaFoldDB" id="A0A4Z1C666"/>